<dbReference type="EMBL" id="SRZB01000011">
    <property type="protein sequence ID" value="TGX99022.1"/>
    <property type="molecule type" value="Genomic_DNA"/>
</dbReference>
<organism evidence="1 2">
    <name type="scientific">Hominisplanchenecus murintestinalis</name>
    <dbReference type="NCBI Taxonomy" id="2941517"/>
    <lineage>
        <taxon>Bacteria</taxon>
        <taxon>Bacillati</taxon>
        <taxon>Bacillota</taxon>
        <taxon>Clostridia</taxon>
        <taxon>Lachnospirales</taxon>
        <taxon>Lachnospiraceae</taxon>
        <taxon>Hominisplanchenecus</taxon>
    </lineage>
</organism>
<accession>A0AC61R1Q0</accession>
<protein>
    <submittedName>
        <fullName evidence="1">DUF4445 domain-containing protein</fullName>
    </submittedName>
</protein>
<evidence type="ECO:0000313" key="2">
    <source>
        <dbReference type="Proteomes" id="UP000307720"/>
    </source>
</evidence>
<proteinExistence type="predicted"/>
<evidence type="ECO:0000313" key="1">
    <source>
        <dbReference type="EMBL" id="TGX99022.1"/>
    </source>
</evidence>
<comment type="caution">
    <text evidence="1">The sequence shown here is derived from an EMBL/GenBank/DDBJ whole genome shotgun (WGS) entry which is preliminary data.</text>
</comment>
<reference evidence="1" key="1">
    <citation type="submission" date="2019-04" db="EMBL/GenBank/DDBJ databases">
        <title>Microbes associate with the intestines of laboratory mice.</title>
        <authorList>
            <person name="Navarre W."/>
            <person name="Wong E."/>
            <person name="Huang K."/>
            <person name="Tropini C."/>
            <person name="Ng K."/>
            <person name="Yu B."/>
        </authorList>
    </citation>
    <scope>NUCLEOTIDE SEQUENCE</scope>
    <source>
        <strain evidence="1">NM72_1-8</strain>
    </source>
</reference>
<keyword evidence="2" id="KW-1185">Reference proteome</keyword>
<gene>
    <name evidence="1" type="ORF">E5357_07135</name>
</gene>
<sequence>MKGISRKIYLELDEPTEEDNRSGQMRIIEGLRAEGIEARMSLASLKELYPLCETEGWKVTVSLAWEGSGWMVTRLEAGDTSAKHYGLATDLGSTTVVTRLVDCCTGQVLAESGHYNRQIAYGTDILTRIFYCKDSPEALEKMRSAAVDTILENLKEIEETVGIRPEECIQMTVSGNTTMVHFLLGLDAFCVFAAPYAVWADQPGFLKGIEIGIPVNGYVFCYPGKSNYLGGDITSGLAAVKIYKEEELCIFFDIGTNGELVIGNREFLLCGAGAAGPALEGGVVRTGMRAVKGAVDRVRIENGEIHSHVLGEGKAEGICGSGIVDLLAELFKNGWIDLRGKLEPEKSPLIERQGGSLAVEYAPGLFFFQEDIDEFLRTKAAAYTMVEYMLMESGVSLDEILKVYVSGAFGKHVSKESAVTIGMYPDIDRTRLISPGNTSLDGAVEVLLDKSILDEIDEILDKMVYIQFGAVEDFLQMMTAALALPHTDLEKFPSVTEMLARRRQMDMEEGD</sequence>
<name>A0AC61R1Q0_9FIRM</name>
<dbReference type="Proteomes" id="UP000307720">
    <property type="component" value="Unassembled WGS sequence"/>
</dbReference>